<feature type="compositionally biased region" description="Polar residues" evidence="1">
    <location>
        <begin position="48"/>
        <end position="69"/>
    </location>
</feature>
<dbReference type="Proteomes" id="UP000637769">
    <property type="component" value="Unassembled WGS sequence"/>
</dbReference>
<evidence type="ECO:0000256" key="2">
    <source>
        <dbReference type="SAM" id="SignalP"/>
    </source>
</evidence>
<feature type="region of interest" description="Disordered" evidence="1">
    <location>
        <begin position="24"/>
        <end position="69"/>
    </location>
</feature>
<proteinExistence type="predicted"/>
<reference evidence="4" key="1">
    <citation type="journal article" date="2019" name="Int. J. Syst. Evol. Microbiol.">
        <title>The Global Catalogue of Microorganisms (GCM) 10K type strain sequencing project: providing services to taxonomists for standard genome sequencing and annotation.</title>
        <authorList>
            <consortium name="The Broad Institute Genomics Platform"/>
            <consortium name="The Broad Institute Genome Sequencing Center for Infectious Disease"/>
            <person name="Wu L."/>
            <person name="Ma J."/>
        </authorList>
    </citation>
    <scope>NUCLEOTIDE SEQUENCE [LARGE SCALE GENOMIC DNA]</scope>
    <source>
        <strain evidence="4">CCM 7132</strain>
    </source>
</reference>
<name>A0ABQ1LRW0_9PROT</name>
<feature type="signal peptide" evidence="2">
    <location>
        <begin position="1"/>
        <end position="23"/>
    </location>
</feature>
<dbReference type="PROSITE" id="PS51257">
    <property type="entry name" value="PROKAR_LIPOPROTEIN"/>
    <property type="match status" value="1"/>
</dbReference>
<gene>
    <name evidence="3" type="ORF">GCM10007207_13000</name>
</gene>
<evidence type="ECO:0000313" key="4">
    <source>
        <dbReference type="Proteomes" id="UP000637769"/>
    </source>
</evidence>
<keyword evidence="2" id="KW-0732">Signal</keyword>
<organism evidence="3 4">
    <name type="scientific">Asaia siamensis</name>
    <dbReference type="NCBI Taxonomy" id="110479"/>
    <lineage>
        <taxon>Bacteria</taxon>
        <taxon>Pseudomonadati</taxon>
        <taxon>Pseudomonadota</taxon>
        <taxon>Alphaproteobacteria</taxon>
        <taxon>Acetobacterales</taxon>
        <taxon>Acetobacteraceae</taxon>
        <taxon>Asaia</taxon>
    </lineage>
</organism>
<sequence>MNRFYRTGLGAGFLGLALLSGCAEPSQPQPVAQVPTRQPPQDFAPGMTTETPPANEAQLTNDPSAPTNTPLCGAVQQETNRMGGQVFPDGISSGSTCPQNACFNPLTGTYIAATGAPSVCR</sequence>
<dbReference type="RefSeq" id="WP_188425994.1">
    <property type="nucleotide sequence ID" value="NZ_BMCH01000003.1"/>
</dbReference>
<feature type="chain" id="PRO_5045205460" description="Hemolysin" evidence="2">
    <location>
        <begin position="24"/>
        <end position="121"/>
    </location>
</feature>
<dbReference type="EMBL" id="BMCH01000003">
    <property type="protein sequence ID" value="GGC28908.1"/>
    <property type="molecule type" value="Genomic_DNA"/>
</dbReference>
<evidence type="ECO:0008006" key="5">
    <source>
        <dbReference type="Google" id="ProtNLM"/>
    </source>
</evidence>
<protein>
    <recommendedName>
        <fullName evidence="5">Hemolysin</fullName>
    </recommendedName>
</protein>
<evidence type="ECO:0000256" key="1">
    <source>
        <dbReference type="SAM" id="MobiDB-lite"/>
    </source>
</evidence>
<comment type="caution">
    <text evidence="3">The sequence shown here is derived from an EMBL/GenBank/DDBJ whole genome shotgun (WGS) entry which is preliminary data.</text>
</comment>
<keyword evidence="4" id="KW-1185">Reference proteome</keyword>
<accession>A0ABQ1LRW0</accession>
<evidence type="ECO:0000313" key="3">
    <source>
        <dbReference type="EMBL" id="GGC28908.1"/>
    </source>
</evidence>